<evidence type="ECO:0000259" key="4">
    <source>
        <dbReference type="PROSITE" id="PS51831"/>
    </source>
</evidence>
<dbReference type="SUPFAM" id="SSF109604">
    <property type="entry name" value="HD-domain/PDEase-like"/>
    <property type="match status" value="1"/>
</dbReference>
<dbReference type="CDD" id="cd05399">
    <property type="entry name" value="NT_Rel-Spo_like"/>
    <property type="match status" value="1"/>
</dbReference>
<evidence type="ECO:0000313" key="7">
    <source>
        <dbReference type="Proteomes" id="UP000777784"/>
    </source>
</evidence>
<dbReference type="InterPro" id="IPR012675">
    <property type="entry name" value="Beta-grasp_dom_sf"/>
</dbReference>
<comment type="pathway">
    <text evidence="1">Purine metabolism.</text>
</comment>
<dbReference type="InterPro" id="IPR033655">
    <property type="entry name" value="TGS_RelA/SpoT"/>
</dbReference>
<dbReference type="Gene3D" id="3.30.70.260">
    <property type="match status" value="1"/>
</dbReference>
<dbReference type="EMBL" id="JAHJDP010000032">
    <property type="protein sequence ID" value="MBU2690525.1"/>
    <property type="molecule type" value="Genomic_DNA"/>
</dbReference>
<dbReference type="Pfam" id="PF13291">
    <property type="entry name" value="ACT_4"/>
    <property type="match status" value="1"/>
</dbReference>
<comment type="caution">
    <text evidence="6">The sequence shown here is derived from an EMBL/GenBank/DDBJ whole genome shotgun (WGS) entry which is preliminary data.</text>
</comment>
<dbReference type="Proteomes" id="UP000777784">
    <property type="component" value="Unassembled WGS sequence"/>
</dbReference>
<reference evidence="6" key="1">
    <citation type="submission" date="2021-05" db="EMBL/GenBank/DDBJ databases">
        <title>Energy efficiency and biological interactions define the core microbiome of deep oligotrophic groundwater.</title>
        <authorList>
            <person name="Mehrshad M."/>
            <person name="Lopez-Fernandez M."/>
            <person name="Bell E."/>
            <person name="Bernier-Latmani R."/>
            <person name="Bertilsson S."/>
            <person name="Dopson M."/>
        </authorList>
    </citation>
    <scope>NUCLEOTIDE SEQUENCE</scope>
    <source>
        <strain evidence="6">Modern_marine.mb.64</strain>
    </source>
</reference>
<dbReference type="SUPFAM" id="SSF81271">
    <property type="entry name" value="TGS-like"/>
    <property type="match status" value="1"/>
</dbReference>
<dbReference type="InterPro" id="IPR006674">
    <property type="entry name" value="HD_domain"/>
</dbReference>
<dbReference type="Gene3D" id="1.10.3210.10">
    <property type="entry name" value="Hypothetical protein af1432"/>
    <property type="match status" value="1"/>
</dbReference>
<dbReference type="PROSITE" id="PS51831">
    <property type="entry name" value="HD"/>
    <property type="match status" value="1"/>
</dbReference>
<dbReference type="InterPro" id="IPR003607">
    <property type="entry name" value="HD/PDEase_dom"/>
</dbReference>
<evidence type="ECO:0000259" key="3">
    <source>
        <dbReference type="PROSITE" id="PS51671"/>
    </source>
</evidence>
<dbReference type="PROSITE" id="PS51671">
    <property type="entry name" value="ACT"/>
    <property type="match status" value="1"/>
</dbReference>
<dbReference type="InterPro" id="IPR002912">
    <property type="entry name" value="ACT_dom"/>
</dbReference>
<dbReference type="InterPro" id="IPR045600">
    <property type="entry name" value="RelA/SpoT_AH_RIS"/>
</dbReference>
<dbReference type="CDD" id="cd01668">
    <property type="entry name" value="TGS_RSH"/>
    <property type="match status" value="1"/>
</dbReference>
<dbReference type="Pfam" id="PF04607">
    <property type="entry name" value="RelA_SpoT"/>
    <property type="match status" value="1"/>
</dbReference>
<gene>
    <name evidence="6" type="ORF">KJ970_06315</name>
</gene>
<name>A0A948RTD0_UNCEI</name>
<dbReference type="CDD" id="cd00077">
    <property type="entry name" value="HDc"/>
    <property type="match status" value="1"/>
</dbReference>
<feature type="domain" description="TGS" evidence="5">
    <location>
        <begin position="400"/>
        <end position="461"/>
    </location>
</feature>
<organism evidence="6 7">
    <name type="scientific">Eiseniibacteriota bacterium</name>
    <dbReference type="NCBI Taxonomy" id="2212470"/>
    <lineage>
        <taxon>Bacteria</taxon>
        <taxon>Candidatus Eiseniibacteriota</taxon>
    </lineage>
</organism>
<dbReference type="SUPFAM" id="SSF81301">
    <property type="entry name" value="Nucleotidyltransferase"/>
    <property type="match status" value="1"/>
</dbReference>
<dbReference type="PROSITE" id="PS51880">
    <property type="entry name" value="TGS"/>
    <property type="match status" value="1"/>
</dbReference>
<dbReference type="Gene3D" id="3.10.20.30">
    <property type="match status" value="1"/>
</dbReference>
<feature type="domain" description="HD" evidence="4">
    <location>
        <begin position="54"/>
        <end position="157"/>
    </location>
</feature>
<proteinExistence type="inferred from homology"/>
<sequence length="732" mass="84246">MPKEEEAKIPELRRELYGNLRKVRRGADLTLVREADQFAEAAHEGQPRKSGAHYYTHCLNVALILMDLLGRRVDLTILAAALLHDVLEDNKKITRAMVQDRFGEDVALLVDGVTKISGLPFKDRLHQNTEYFRKMLLTMVRDIRVILIKLADRLHNMRTLEHLEDEKRRRIARETMDIFAPLAHRLGIARVKWELEDLSFKYLEPEAYKEIAHKVRLKREEREELIRNIQNPIQKKLDDWDIKAQVQGRPKSFHSIYQKMKRDDARFEEIYDLLGLRIVVNTRDECYRVLGLLHDSYTPVAGRFKDYIAMPKSNMYRSLHTTVIGPHGRMVEIQIRTRKMHHTSEFGIAAHYHYKEGGKRDTKLAKALGEAIVERTTDWEVDSDDPQLFMDFLRASLYPDEIFVFTPQGSLIRLQDGSTPVDFAYAIHTEVGNHCAATKVNSRQVSLRHKLKSGQVVEIITSPHAHPREEWTTFVASPRTKAKIRRWLKQQYRVDAINLGRDMLLREFKRRKIRKPRDKSLDNIAVELGIHDRHLLFARIGEGDVSVEKVITRFEPKEEVKTGSEGLEAPPVLKPDRQSVKGVRIQNVDSLLMRLAKCCRPIAGDHVVGIVTRGRGVSVHRVDCPNTFDDRVEPERKVELSWGVEPGQIFQVGLVVHGSERPGLLADVAAAVAKEGVSIYEARMGHRDKDARGEFVVEIANTLQLERVMSAIRRVKGVSRAERFAWSPKEEE</sequence>
<evidence type="ECO:0000259" key="5">
    <source>
        <dbReference type="PROSITE" id="PS51880"/>
    </source>
</evidence>
<dbReference type="NCBIfam" id="TIGR00691">
    <property type="entry name" value="spoT_relA"/>
    <property type="match status" value="1"/>
</dbReference>
<dbReference type="Pfam" id="PF13328">
    <property type="entry name" value="HD_4"/>
    <property type="match status" value="1"/>
</dbReference>
<accession>A0A948RTD0</accession>
<dbReference type="InterPro" id="IPR004811">
    <property type="entry name" value="RelA/Spo_fam"/>
</dbReference>
<dbReference type="InterPro" id="IPR004095">
    <property type="entry name" value="TGS"/>
</dbReference>
<dbReference type="Pfam" id="PF19296">
    <property type="entry name" value="RelA_AH_RIS"/>
    <property type="match status" value="1"/>
</dbReference>
<dbReference type="GO" id="GO:0005886">
    <property type="term" value="C:plasma membrane"/>
    <property type="evidence" value="ECO:0007669"/>
    <property type="project" value="TreeGrafter"/>
</dbReference>
<comment type="similarity">
    <text evidence="2">Belongs to the relA/spoT family.</text>
</comment>
<dbReference type="AlphaFoldDB" id="A0A948RTD0"/>
<dbReference type="SMART" id="SM00954">
    <property type="entry name" value="RelA_SpoT"/>
    <property type="match status" value="1"/>
</dbReference>
<evidence type="ECO:0000313" key="6">
    <source>
        <dbReference type="EMBL" id="MBU2690525.1"/>
    </source>
</evidence>
<dbReference type="Gene3D" id="3.30.460.10">
    <property type="entry name" value="Beta Polymerase, domain 2"/>
    <property type="match status" value="1"/>
</dbReference>
<dbReference type="FunFam" id="3.30.460.10:FF:000001">
    <property type="entry name" value="GTP pyrophosphokinase RelA"/>
    <property type="match status" value="1"/>
</dbReference>
<feature type="domain" description="ACT" evidence="3">
    <location>
        <begin position="653"/>
        <end position="726"/>
    </location>
</feature>
<protein>
    <submittedName>
        <fullName evidence="6">Bifunctional (P)ppGpp synthetase/guanosine-3',5'-bis(Diphosphate) 3'-pyrophosphohydrolase</fullName>
    </submittedName>
</protein>
<dbReference type="Pfam" id="PF02824">
    <property type="entry name" value="TGS"/>
    <property type="match status" value="1"/>
</dbReference>
<dbReference type="PANTHER" id="PTHR21262">
    <property type="entry name" value="GUANOSINE-3',5'-BIS DIPHOSPHATE 3'-PYROPHOSPHOHYDROLASE"/>
    <property type="match status" value="1"/>
</dbReference>
<dbReference type="InterPro" id="IPR007685">
    <property type="entry name" value="RelA_SpoT"/>
</dbReference>
<evidence type="ECO:0000256" key="1">
    <source>
        <dbReference type="ARBA" id="ARBA00025704"/>
    </source>
</evidence>
<dbReference type="FunFam" id="3.10.20.30:FF:000002">
    <property type="entry name" value="GTP pyrophosphokinase (RelA/SpoT)"/>
    <property type="match status" value="1"/>
</dbReference>
<dbReference type="FunFam" id="1.10.3210.10:FF:000001">
    <property type="entry name" value="GTP pyrophosphokinase RelA"/>
    <property type="match status" value="1"/>
</dbReference>
<dbReference type="InterPro" id="IPR012676">
    <property type="entry name" value="TGS-like"/>
</dbReference>
<dbReference type="InterPro" id="IPR045865">
    <property type="entry name" value="ACT-like_dom_sf"/>
</dbReference>
<dbReference type="GO" id="GO:0015969">
    <property type="term" value="P:guanosine tetraphosphate metabolic process"/>
    <property type="evidence" value="ECO:0007669"/>
    <property type="project" value="InterPro"/>
</dbReference>
<dbReference type="InterPro" id="IPR043519">
    <property type="entry name" value="NT_sf"/>
</dbReference>
<evidence type="ECO:0000256" key="2">
    <source>
        <dbReference type="RuleBase" id="RU003847"/>
    </source>
</evidence>
<comment type="function">
    <text evidence="2">In eubacteria ppGpp (guanosine 3'-diphosphate 5'-diphosphate) is a mediator of the stringent response that coordinates a variety of cellular activities in response to changes in nutritional abundance.</text>
</comment>
<dbReference type="SMART" id="SM00471">
    <property type="entry name" value="HDc"/>
    <property type="match status" value="1"/>
</dbReference>
<dbReference type="SUPFAM" id="SSF55021">
    <property type="entry name" value="ACT-like"/>
    <property type="match status" value="1"/>
</dbReference>
<dbReference type="PANTHER" id="PTHR21262:SF31">
    <property type="entry name" value="GTP PYROPHOSPHOKINASE"/>
    <property type="match status" value="1"/>
</dbReference>